<protein>
    <submittedName>
        <fullName evidence="1">Uncharacterized protein</fullName>
    </submittedName>
</protein>
<dbReference type="EMBL" id="BNJQ01000001">
    <property type="protein sequence ID" value="GHP01581.1"/>
    <property type="molecule type" value="Genomic_DNA"/>
</dbReference>
<accession>A0A830H7D0</accession>
<dbReference type="Proteomes" id="UP000660262">
    <property type="component" value="Unassembled WGS sequence"/>
</dbReference>
<gene>
    <name evidence="1" type="ORF">PPROV_000033700</name>
</gene>
<organism evidence="1 2">
    <name type="scientific">Pycnococcus provasolii</name>
    <dbReference type="NCBI Taxonomy" id="41880"/>
    <lineage>
        <taxon>Eukaryota</taxon>
        <taxon>Viridiplantae</taxon>
        <taxon>Chlorophyta</taxon>
        <taxon>Pseudoscourfieldiophyceae</taxon>
        <taxon>Pseudoscourfieldiales</taxon>
        <taxon>Pycnococcaceae</taxon>
        <taxon>Pycnococcus</taxon>
    </lineage>
</organism>
<name>A0A830H7D0_9CHLO</name>
<reference evidence="1" key="1">
    <citation type="submission" date="2020-10" db="EMBL/GenBank/DDBJ databases">
        <title>Unveiling of a novel bifunctional photoreceptor, Dualchrome1, isolated from a cosmopolitan green alga.</title>
        <authorList>
            <person name="Suzuki S."/>
            <person name="Kawachi M."/>
        </authorList>
    </citation>
    <scope>NUCLEOTIDE SEQUENCE</scope>
    <source>
        <strain evidence="1">NIES 2893</strain>
    </source>
</reference>
<dbReference type="AlphaFoldDB" id="A0A830H7D0"/>
<sequence>MVVKKMRAVMMLVVAMMHVVGLTSALFFPFPSFTGPSTPPSSTYSRPDVDVTGAIARAPAAPGVVPVPQGTNRGNSLAWYWAGPAIGPGRTRPDPTPITEVCPKGFVRIPQKVRAKGRRFGGFAFDDRMKINGDTVCCMPPPRNAGFDVNNLRPCGVRCRSGYKLINPYEISAQCIRCSNYPQCT</sequence>
<evidence type="ECO:0000313" key="2">
    <source>
        <dbReference type="Proteomes" id="UP000660262"/>
    </source>
</evidence>
<proteinExistence type="predicted"/>
<comment type="caution">
    <text evidence="1">The sequence shown here is derived from an EMBL/GenBank/DDBJ whole genome shotgun (WGS) entry which is preliminary data.</text>
</comment>
<keyword evidence="2" id="KW-1185">Reference proteome</keyword>
<evidence type="ECO:0000313" key="1">
    <source>
        <dbReference type="EMBL" id="GHP01581.1"/>
    </source>
</evidence>